<organism evidence="2 3">
    <name type="scientific">Orbilia ellipsospora</name>
    <dbReference type="NCBI Taxonomy" id="2528407"/>
    <lineage>
        <taxon>Eukaryota</taxon>
        <taxon>Fungi</taxon>
        <taxon>Dikarya</taxon>
        <taxon>Ascomycota</taxon>
        <taxon>Pezizomycotina</taxon>
        <taxon>Orbiliomycetes</taxon>
        <taxon>Orbiliales</taxon>
        <taxon>Orbiliaceae</taxon>
        <taxon>Orbilia</taxon>
    </lineage>
</organism>
<dbReference type="AlphaFoldDB" id="A0AAV9WWY9"/>
<evidence type="ECO:0000313" key="3">
    <source>
        <dbReference type="Proteomes" id="UP001365542"/>
    </source>
</evidence>
<reference evidence="2 3" key="1">
    <citation type="submission" date="2019-10" db="EMBL/GenBank/DDBJ databases">
        <authorList>
            <person name="Palmer J.M."/>
        </authorList>
    </citation>
    <scope>NUCLEOTIDE SEQUENCE [LARGE SCALE GENOMIC DNA]</scope>
    <source>
        <strain evidence="2 3">TWF694</strain>
    </source>
</reference>
<name>A0AAV9WWY9_9PEZI</name>
<keyword evidence="3" id="KW-1185">Reference proteome</keyword>
<proteinExistence type="predicted"/>
<feature type="transmembrane region" description="Helical" evidence="1">
    <location>
        <begin position="14"/>
        <end position="32"/>
    </location>
</feature>
<gene>
    <name evidence="2" type="ORF">TWF694_004740</name>
</gene>
<dbReference type="EMBL" id="JAVHJO010000015">
    <property type="protein sequence ID" value="KAK6527760.1"/>
    <property type="molecule type" value="Genomic_DNA"/>
</dbReference>
<keyword evidence="1" id="KW-0472">Membrane</keyword>
<protein>
    <submittedName>
        <fullName evidence="2">Uncharacterized protein</fullName>
    </submittedName>
</protein>
<sequence>MFSTLNLQDQCTKVLLLGLYGALKVGLGILIINEHSKPISVILPLLQFTESILTDLVVLLAALTFFLPSNLVEGDPINAFVSGSVSSLSLSGSFNGSQRSTVSMMSSLGSLWRRTAITIPIKTFLMVDDHQLEGDSAAGCAAGMEMLDPWTIHTLRQLTQPSDVRQEYKCKPEYAPIFDRSDEPDSIQSSRY</sequence>
<dbReference type="Proteomes" id="UP001365542">
    <property type="component" value="Unassembled WGS sequence"/>
</dbReference>
<comment type="caution">
    <text evidence="2">The sequence shown here is derived from an EMBL/GenBank/DDBJ whole genome shotgun (WGS) entry which is preliminary data.</text>
</comment>
<keyword evidence="1" id="KW-1133">Transmembrane helix</keyword>
<accession>A0AAV9WWY9</accession>
<evidence type="ECO:0000313" key="2">
    <source>
        <dbReference type="EMBL" id="KAK6527760.1"/>
    </source>
</evidence>
<keyword evidence="1" id="KW-0812">Transmembrane</keyword>
<evidence type="ECO:0000256" key="1">
    <source>
        <dbReference type="SAM" id="Phobius"/>
    </source>
</evidence>
<feature type="transmembrane region" description="Helical" evidence="1">
    <location>
        <begin position="52"/>
        <end position="71"/>
    </location>
</feature>